<dbReference type="Proteomes" id="UP001195483">
    <property type="component" value="Unassembled WGS sequence"/>
</dbReference>
<dbReference type="SUPFAM" id="SSF57440">
    <property type="entry name" value="Kringle-like"/>
    <property type="match status" value="1"/>
</dbReference>
<dbReference type="InterPro" id="IPR013806">
    <property type="entry name" value="Kringle-like"/>
</dbReference>
<dbReference type="Pfam" id="PF00051">
    <property type="entry name" value="Kringle"/>
    <property type="match status" value="1"/>
</dbReference>
<dbReference type="GO" id="GO:0005615">
    <property type="term" value="C:extracellular space"/>
    <property type="evidence" value="ECO:0007669"/>
    <property type="project" value="TreeGrafter"/>
</dbReference>
<dbReference type="PANTHER" id="PTHR24261:SF7">
    <property type="entry name" value="KRINGLE DOMAIN-CONTAINING PROTEIN"/>
    <property type="match status" value="1"/>
</dbReference>
<evidence type="ECO:0000256" key="3">
    <source>
        <dbReference type="PROSITE-ProRule" id="PRU00121"/>
    </source>
</evidence>
<dbReference type="Pfam" id="PF00024">
    <property type="entry name" value="PAN_1"/>
    <property type="match status" value="1"/>
</dbReference>
<name>A0AAE0S9A8_9BIVA</name>
<evidence type="ECO:0000259" key="4">
    <source>
        <dbReference type="PROSITE" id="PS50070"/>
    </source>
</evidence>
<dbReference type="Gene3D" id="3.50.4.10">
    <property type="entry name" value="Hepatocyte Growth Factor"/>
    <property type="match status" value="1"/>
</dbReference>
<dbReference type="InterPro" id="IPR000001">
    <property type="entry name" value="Kringle"/>
</dbReference>
<dbReference type="InterPro" id="IPR003609">
    <property type="entry name" value="Pan_app"/>
</dbReference>
<dbReference type="Gene3D" id="2.40.20.10">
    <property type="entry name" value="Plasminogen Kringle 4"/>
    <property type="match status" value="1"/>
</dbReference>
<reference evidence="6" key="3">
    <citation type="submission" date="2023-05" db="EMBL/GenBank/DDBJ databases">
        <authorList>
            <person name="Smith C.H."/>
        </authorList>
    </citation>
    <scope>NUCLEOTIDE SEQUENCE</scope>
    <source>
        <strain evidence="6">CHS0354</strain>
        <tissue evidence="6">Mantle</tissue>
    </source>
</reference>
<reference evidence="6" key="2">
    <citation type="journal article" date="2021" name="Genome Biol. Evol.">
        <title>Developing a high-quality reference genome for a parasitic bivalve with doubly uniparental inheritance (Bivalvia: Unionida).</title>
        <authorList>
            <person name="Smith C.H."/>
        </authorList>
    </citation>
    <scope>NUCLEOTIDE SEQUENCE</scope>
    <source>
        <strain evidence="6">CHS0354</strain>
        <tissue evidence="6">Mantle</tissue>
    </source>
</reference>
<evidence type="ECO:0000256" key="1">
    <source>
        <dbReference type="ARBA" id="ARBA00022572"/>
    </source>
</evidence>
<evidence type="ECO:0000313" key="6">
    <source>
        <dbReference type="EMBL" id="KAK3587696.1"/>
    </source>
</evidence>
<feature type="domain" description="Kringle" evidence="4">
    <location>
        <begin position="121"/>
        <end position="204"/>
    </location>
</feature>
<organism evidence="6 7">
    <name type="scientific">Potamilus streckersoni</name>
    <dbReference type="NCBI Taxonomy" id="2493646"/>
    <lineage>
        <taxon>Eukaryota</taxon>
        <taxon>Metazoa</taxon>
        <taxon>Spiralia</taxon>
        <taxon>Lophotrochozoa</taxon>
        <taxon>Mollusca</taxon>
        <taxon>Bivalvia</taxon>
        <taxon>Autobranchia</taxon>
        <taxon>Heteroconchia</taxon>
        <taxon>Palaeoheterodonta</taxon>
        <taxon>Unionida</taxon>
        <taxon>Unionoidea</taxon>
        <taxon>Unionidae</taxon>
        <taxon>Ambleminae</taxon>
        <taxon>Lampsilini</taxon>
        <taxon>Potamilus</taxon>
    </lineage>
</organism>
<protein>
    <submittedName>
        <fullName evidence="6">Uncharacterized protein</fullName>
    </submittedName>
</protein>
<evidence type="ECO:0000313" key="7">
    <source>
        <dbReference type="Proteomes" id="UP001195483"/>
    </source>
</evidence>
<keyword evidence="1 3" id="KW-0420">Kringle</keyword>
<dbReference type="InterPro" id="IPR038178">
    <property type="entry name" value="Kringle_sf"/>
</dbReference>
<accession>A0AAE0S9A8</accession>
<dbReference type="PROSITE" id="PS50070">
    <property type="entry name" value="KRINGLE_2"/>
    <property type="match status" value="1"/>
</dbReference>
<reference evidence="6" key="1">
    <citation type="journal article" date="2021" name="Genome Biol. Evol.">
        <title>A High-Quality Reference Genome for a Parasitic Bivalve with Doubly Uniparental Inheritance (Bivalvia: Unionida).</title>
        <authorList>
            <person name="Smith C.H."/>
        </authorList>
    </citation>
    <scope>NUCLEOTIDE SEQUENCE</scope>
    <source>
        <strain evidence="6">CHS0354</strain>
    </source>
</reference>
<dbReference type="GO" id="GO:0005102">
    <property type="term" value="F:signaling receptor binding"/>
    <property type="evidence" value="ECO:0007669"/>
    <property type="project" value="TreeGrafter"/>
</dbReference>
<dbReference type="CDD" id="cd00108">
    <property type="entry name" value="KR"/>
    <property type="match status" value="1"/>
</dbReference>
<proteinExistence type="predicted"/>
<dbReference type="PROSITE" id="PS50948">
    <property type="entry name" value="PAN"/>
    <property type="match status" value="1"/>
</dbReference>
<keyword evidence="2" id="KW-1015">Disulfide bond</keyword>
<dbReference type="SMART" id="SM00130">
    <property type="entry name" value="KR"/>
    <property type="match status" value="1"/>
</dbReference>
<sequence>FFLPQPCSVLLRDFSVKRVVRRDMTSKPILFFLRSLLIVALCTKRTNGDVCGNQHQQVRSDNVNTCLDKVNDNLSNDGATRIYKCKSLIRGFSSMINYCPVSVCKDDGTWTEPSLSCGVTECYEKGKSQDFRGRRMCTQSGRFCQRWDSQLPHKHGYKKSDMFSDFSVSAAQAYCRDPDGARGFPWCYTTDPEKISEACDVPECDTEDDVFTCGDTVQYAIQKGMRFLVPGYYHFSCRSLIECASSCSRLDRCRHFTFSEKHAVCELFDYTLPEPKLVPYIKYRYGKKVCK</sequence>
<feature type="domain" description="Apple" evidence="5">
    <location>
        <begin position="213"/>
        <end position="290"/>
    </location>
</feature>
<comment type="caution">
    <text evidence="6">The sequence shown here is derived from an EMBL/GenBank/DDBJ whole genome shotgun (WGS) entry which is preliminary data.</text>
</comment>
<keyword evidence="7" id="KW-1185">Reference proteome</keyword>
<dbReference type="EMBL" id="JAEAOA010002355">
    <property type="protein sequence ID" value="KAK3587696.1"/>
    <property type="molecule type" value="Genomic_DNA"/>
</dbReference>
<dbReference type="AlphaFoldDB" id="A0AAE0S9A8"/>
<dbReference type="InterPro" id="IPR050759">
    <property type="entry name" value="Serine_protease_kringle"/>
</dbReference>
<feature type="non-terminal residue" evidence="6">
    <location>
        <position position="291"/>
    </location>
</feature>
<dbReference type="GO" id="GO:0004175">
    <property type="term" value="F:endopeptidase activity"/>
    <property type="evidence" value="ECO:0007669"/>
    <property type="project" value="TreeGrafter"/>
</dbReference>
<dbReference type="PANTHER" id="PTHR24261">
    <property type="entry name" value="PLASMINOGEN-RELATED"/>
    <property type="match status" value="1"/>
</dbReference>
<comment type="caution">
    <text evidence="3">Lacks conserved residue(s) required for the propagation of feature annotation.</text>
</comment>
<evidence type="ECO:0000256" key="2">
    <source>
        <dbReference type="ARBA" id="ARBA00023157"/>
    </source>
</evidence>
<evidence type="ECO:0000259" key="5">
    <source>
        <dbReference type="PROSITE" id="PS50948"/>
    </source>
</evidence>
<gene>
    <name evidence="6" type="ORF">CHS0354_042483</name>
</gene>